<dbReference type="Proteomes" id="UP000008281">
    <property type="component" value="Unassembled WGS sequence"/>
</dbReference>
<dbReference type="eggNOG" id="ENOG502QPMX">
    <property type="taxonomic scope" value="Eukaryota"/>
</dbReference>
<feature type="compositionally biased region" description="Basic and acidic residues" evidence="2">
    <location>
        <begin position="309"/>
        <end position="320"/>
    </location>
</feature>
<feature type="compositionally biased region" description="Basic and acidic residues" evidence="2">
    <location>
        <begin position="79"/>
        <end position="94"/>
    </location>
</feature>
<evidence type="ECO:0000256" key="1">
    <source>
        <dbReference type="SAM" id="Coils"/>
    </source>
</evidence>
<protein>
    <submittedName>
        <fullName evidence="3">Uncharacterized protein</fullName>
    </submittedName>
</protein>
<accession>E3MJY3</accession>
<evidence type="ECO:0000256" key="2">
    <source>
        <dbReference type="SAM" id="MobiDB-lite"/>
    </source>
</evidence>
<feature type="region of interest" description="Disordered" evidence="2">
    <location>
        <begin position="57"/>
        <end position="94"/>
    </location>
</feature>
<name>E3MJY3_CAERE</name>
<organism evidence="4">
    <name type="scientific">Caenorhabditis remanei</name>
    <name type="common">Caenorhabditis vulgaris</name>
    <dbReference type="NCBI Taxonomy" id="31234"/>
    <lineage>
        <taxon>Eukaryota</taxon>
        <taxon>Metazoa</taxon>
        <taxon>Ecdysozoa</taxon>
        <taxon>Nematoda</taxon>
        <taxon>Chromadorea</taxon>
        <taxon>Rhabditida</taxon>
        <taxon>Rhabditina</taxon>
        <taxon>Rhabditomorpha</taxon>
        <taxon>Rhabditoidea</taxon>
        <taxon>Rhabditidae</taxon>
        <taxon>Peloderinae</taxon>
        <taxon>Caenorhabditis</taxon>
    </lineage>
</organism>
<gene>
    <name evidence="3" type="ORF">CRE_28672</name>
</gene>
<dbReference type="AlphaFoldDB" id="E3MJY3"/>
<feature type="compositionally biased region" description="Low complexity" evidence="2">
    <location>
        <begin position="328"/>
        <end position="375"/>
    </location>
</feature>
<feature type="coiled-coil region" evidence="1">
    <location>
        <begin position="129"/>
        <end position="156"/>
    </location>
</feature>
<feature type="region of interest" description="Disordered" evidence="2">
    <location>
        <begin position="193"/>
        <end position="219"/>
    </location>
</feature>
<sequence length="383" mass="42900">MSPLSHSAKQFNLQRLRNICCQTKKRSGLRHVAIRSFPFGLNTSAVTKYKHTHNETITHSSIYRPPTAFDSPNDDENTPPDHVESADKSNKKEMKSLRSEVTKIMKQHLNHGKKISALETAVSVTASEVDAVNATLANTEEEVTVLKEDIASTKEDLELLATRVRTDTVSEATFAHLQTRVGHFEMLMATQKRRNQQLESSGPTKISKGEGPAEGSGNASKPEAPTCCLCDGQHPIKNCQLFPTSLSRLNEFKKSGRCLKCATLGCSGKSQCPNSIKTCSNCENRQAPPSSFHLSAVCLYDEIFVKRQRDKKERERRTRTMETPVNNQLQQSAPQQTQQQQVQQPAPQQVQPQQTVMQPGQQQQQMQPQQQQMPQFPGIIFEY</sequence>
<keyword evidence="4" id="KW-1185">Reference proteome</keyword>
<evidence type="ECO:0000313" key="4">
    <source>
        <dbReference type="Proteomes" id="UP000008281"/>
    </source>
</evidence>
<dbReference type="InParanoid" id="E3MJY3"/>
<proteinExistence type="predicted"/>
<dbReference type="EMBL" id="DS268451">
    <property type="protein sequence ID" value="EFP03873.1"/>
    <property type="molecule type" value="Genomic_DNA"/>
</dbReference>
<keyword evidence="1" id="KW-0175">Coiled coil</keyword>
<evidence type="ECO:0000313" key="3">
    <source>
        <dbReference type="EMBL" id="EFP03873.1"/>
    </source>
</evidence>
<reference evidence="3" key="1">
    <citation type="submission" date="2007-07" db="EMBL/GenBank/DDBJ databases">
        <title>PCAP assembly of the Caenorhabditis remanei genome.</title>
        <authorList>
            <consortium name="The Caenorhabditis remanei Sequencing Consortium"/>
            <person name="Wilson R.K."/>
        </authorList>
    </citation>
    <scope>NUCLEOTIDE SEQUENCE [LARGE SCALE GENOMIC DNA]</scope>
    <source>
        <strain evidence="3">PB4641</strain>
    </source>
</reference>
<feature type="region of interest" description="Disordered" evidence="2">
    <location>
        <begin position="309"/>
        <end position="377"/>
    </location>
</feature>
<dbReference type="HOGENOM" id="CLU_059999_0_0_1"/>